<feature type="domain" description="PH" evidence="2">
    <location>
        <begin position="1"/>
        <end position="45"/>
    </location>
</feature>
<keyword evidence="3" id="KW-1185">Reference proteome</keyword>
<reference evidence="4" key="1">
    <citation type="submission" date="2022-11" db="UniProtKB">
        <authorList>
            <consortium name="WormBaseParasite"/>
        </authorList>
    </citation>
    <scope>IDENTIFICATION</scope>
</reference>
<protein>
    <submittedName>
        <fullName evidence="4">PH domain-containing protein</fullName>
    </submittedName>
</protein>
<dbReference type="AlphaFoldDB" id="A0A915DGR7"/>
<evidence type="ECO:0000313" key="4">
    <source>
        <dbReference type="WBParaSite" id="jg19736"/>
    </source>
</evidence>
<name>A0A915DGR7_9BILA</name>
<dbReference type="SUPFAM" id="SSF50729">
    <property type="entry name" value="PH domain-like"/>
    <property type="match status" value="1"/>
</dbReference>
<evidence type="ECO:0000313" key="3">
    <source>
        <dbReference type="Proteomes" id="UP000887574"/>
    </source>
</evidence>
<dbReference type="WBParaSite" id="jg19736">
    <property type="protein sequence ID" value="jg19736"/>
    <property type="gene ID" value="jg19736"/>
</dbReference>
<feature type="region of interest" description="Disordered" evidence="1">
    <location>
        <begin position="52"/>
        <end position="77"/>
    </location>
</feature>
<accession>A0A915DGR7</accession>
<proteinExistence type="predicted"/>
<evidence type="ECO:0000259" key="2">
    <source>
        <dbReference type="PROSITE" id="PS50003"/>
    </source>
</evidence>
<evidence type="ECO:0000256" key="1">
    <source>
        <dbReference type="SAM" id="MobiDB-lite"/>
    </source>
</evidence>
<dbReference type="PROSITE" id="PS50003">
    <property type="entry name" value="PH_DOMAIN"/>
    <property type="match status" value="1"/>
</dbReference>
<organism evidence="3 4">
    <name type="scientific">Ditylenchus dipsaci</name>
    <dbReference type="NCBI Taxonomy" id="166011"/>
    <lineage>
        <taxon>Eukaryota</taxon>
        <taxon>Metazoa</taxon>
        <taxon>Ecdysozoa</taxon>
        <taxon>Nematoda</taxon>
        <taxon>Chromadorea</taxon>
        <taxon>Rhabditida</taxon>
        <taxon>Tylenchina</taxon>
        <taxon>Tylenchomorpha</taxon>
        <taxon>Sphaerularioidea</taxon>
        <taxon>Anguinidae</taxon>
        <taxon>Anguininae</taxon>
        <taxon>Ditylenchus</taxon>
    </lineage>
</organism>
<sequence>MAGCEVSPTEKLAFSIRHMNRQYLVHCGNESDHAEWMAALILSANANLPLRNEGDEQAVNGGTPIKRSASMGADRVKDCRSASAAKTSLHTLRLPSQHTHL</sequence>
<dbReference type="InterPro" id="IPR001849">
    <property type="entry name" value="PH_domain"/>
</dbReference>
<dbReference type="Proteomes" id="UP000887574">
    <property type="component" value="Unplaced"/>
</dbReference>